<dbReference type="InterPro" id="IPR050168">
    <property type="entry name" value="AAA_ATPase_domain"/>
</dbReference>
<dbReference type="OrthoDB" id="9806903at2"/>
<evidence type="ECO:0000313" key="3">
    <source>
        <dbReference type="Proteomes" id="UP000317550"/>
    </source>
</evidence>
<dbReference type="EMBL" id="CP041730">
    <property type="protein sequence ID" value="QDQ28749.1"/>
    <property type="molecule type" value="Genomic_DNA"/>
</dbReference>
<dbReference type="PANTHER" id="PTHR23077:SF198">
    <property type="entry name" value="ATP-DEPENDENT ZINC METALLOPROTEASE FTSH"/>
    <property type="match status" value="1"/>
</dbReference>
<evidence type="ECO:0000313" key="2">
    <source>
        <dbReference type="EMBL" id="QDQ28749.1"/>
    </source>
</evidence>
<dbReference type="AlphaFoldDB" id="A0A516SKS9"/>
<organism evidence="2 3">
    <name type="scientific">Chitinimonas arctica</name>
    <dbReference type="NCBI Taxonomy" id="2594795"/>
    <lineage>
        <taxon>Bacteria</taxon>
        <taxon>Pseudomonadati</taxon>
        <taxon>Pseudomonadota</taxon>
        <taxon>Betaproteobacteria</taxon>
        <taxon>Neisseriales</taxon>
        <taxon>Chitinibacteraceae</taxon>
        <taxon>Chitinimonas</taxon>
    </lineage>
</organism>
<dbReference type="Gene3D" id="3.40.50.300">
    <property type="entry name" value="P-loop containing nucleotide triphosphate hydrolases"/>
    <property type="match status" value="1"/>
</dbReference>
<reference evidence="3" key="1">
    <citation type="submission" date="2019-07" db="EMBL/GenBank/DDBJ databases">
        <title>Chitinimonas sp. nov., isolated from Ny-Alesund, arctica soil.</title>
        <authorList>
            <person name="Xu Q."/>
            <person name="Peng F."/>
        </authorList>
    </citation>
    <scope>NUCLEOTIDE SEQUENCE [LARGE SCALE GENOMIC DNA]</scope>
    <source>
        <strain evidence="3">R3-44</strain>
    </source>
</reference>
<dbReference type="SUPFAM" id="SSF52540">
    <property type="entry name" value="P-loop containing nucleoside triphosphate hydrolases"/>
    <property type="match status" value="1"/>
</dbReference>
<dbReference type="CDD" id="cd19481">
    <property type="entry name" value="RecA-like_protease"/>
    <property type="match status" value="1"/>
</dbReference>
<dbReference type="Pfam" id="PF00004">
    <property type="entry name" value="AAA"/>
    <property type="match status" value="1"/>
</dbReference>
<dbReference type="GO" id="GO:0016887">
    <property type="term" value="F:ATP hydrolysis activity"/>
    <property type="evidence" value="ECO:0007669"/>
    <property type="project" value="InterPro"/>
</dbReference>
<proteinExistence type="predicted"/>
<dbReference type="SMART" id="SM00382">
    <property type="entry name" value="AAA"/>
    <property type="match status" value="1"/>
</dbReference>
<dbReference type="KEGG" id="cari:FNU76_21670"/>
<accession>A0A516SKS9</accession>
<dbReference type="InterPro" id="IPR003959">
    <property type="entry name" value="ATPase_AAA_core"/>
</dbReference>
<keyword evidence="3" id="KW-1185">Reference proteome</keyword>
<evidence type="ECO:0000259" key="1">
    <source>
        <dbReference type="SMART" id="SM00382"/>
    </source>
</evidence>
<dbReference type="RefSeq" id="WP_144280132.1">
    <property type="nucleotide sequence ID" value="NZ_CP041730.1"/>
</dbReference>
<name>A0A516SKS9_9NEIS</name>
<dbReference type="InterPro" id="IPR027417">
    <property type="entry name" value="P-loop_NTPase"/>
</dbReference>
<sequence length="332" mass="36624">MANSNQLKALLRSFAEGDDRHFYSVAMQMAAHEAKQGHGKLAEDLRELIDAAKGRRNANATDRAIPIARPKGELASLLSVTYPSRRLPDMVLSQPLLDALQRVLKEQRHLTKLRSHGLQPRRKLLLVGPSGTGKTMTAATLAGELGIPLFVVRLDALITKFMGETAAKLRQVFDAMSSTRGVYFFDEFDAIGSQRGMANDVGEIRRILNSFLLMIEQDESSSVIVAATNHPGILDEALFRRFDDVIEYHVPAGEEIQALLRMRLASYLKSAKAHADLAAVAEGLSHAEISRAIDDAIKDAVMYDQTNVPAESLQCLLQQRQTIRQRTAVGKI</sequence>
<dbReference type="GO" id="GO:0005524">
    <property type="term" value="F:ATP binding"/>
    <property type="evidence" value="ECO:0007669"/>
    <property type="project" value="InterPro"/>
</dbReference>
<dbReference type="PANTHER" id="PTHR23077">
    <property type="entry name" value="AAA-FAMILY ATPASE"/>
    <property type="match status" value="1"/>
</dbReference>
<gene>
    <name evidence="2" type="ORF">FNU76_21670</name>
</gene>
<feature type="domain" description="AAA+ ATPase" evidence="1">
    <location>
        <begin position="120"/>
        <end position="252"/>
    </location>
</feature>
<dbReference type="InterPro" id="IPR003593">
    <property type="entry name" value="AAA+_ATPase"/>
</dbReference>
<dbReference type="Proteomes" id="UP000317550">
    <property type="component" value="Chromosome"/>
</dbReference>
<protein>
    <submittedName>
        <fullName evidence="2">AAA family ATPase</fullName>
    </submittedName>
</protein>